<proteinExistence type="inferred from homology"/>
<name>A0A6N1X2X8_9BURK</name>
<keyword evidence="4" id="KW-0560">Oxidoreductase</keyword>
<dbReference type="GO" id="GO:0046872">
    <property type="term" value="F:metal ion binding"/>
    <property type="evidence" value="ECO:0007669"/>
    <property type="project" value="UniProtKB-KW"/>
</dbReference>
<evidence type="ECO:0000259" key="6">
    <source>
        <dbReference type="Pfam" id="PF02668"/>
    </source>
</evidence>
<evidence type="ECO:0000313" key="7">
    <source>
        <dbReference type="EMBL" id="QKV53681.1"/>
    </source>
</evidence>
<dbReference type="KEGG" id="aant:HUK68_12695"/>
<keyword evidence="5" id="KW-0408">Iron</keyword>
<organism evidence="7 8">
    <name type="scientific">Comamonas antarctica</name>
    <dbReference type="NCBI Taxonomy" id="2743470"/>
    <lineage>
        <taxon>Bacteria</taxon>
        <taxon>Pseudomonadati</taxon>
        <taxon>Pseudomonadota</taxon>
        <taxon>Betaproteobacteria</taxon>
        <taxon>Burkholderiales</taxon>
        <taxon>Comamonadaceae</taxon>
        <taxon>Comamonas</taxon>
    </lineage>
</organism>
<protein>
    <submittedName>
        <fullName evidence="7">TauD/TfdA family dioxygenase</fullName>
    </submittedName>
</protein>
<feature type="domain" description="TauD/TfdA-like" evidence="6">
    <location>
        <begin position="13"/>
        <end position="284"/>
    </location>
</feature>
<dbReference type="SUPFAM" id="SSF51197">
    <property type="entry name" value="Clavaminate synthase-like"/>
    <property type="match status" value="1"/>
</dbReference>
<evidence type="ECO:0000313" key="8">
    <source>
        <dbReference type="Proteomes" id="UP000509579"/>
    </source>
</evidence>
<reference evidence="7 8" key="1">
    <citation type="submission" date="2020-06" db="EMBL/GenBank/DDBJ databases">
        <title>Acidovorax antarctica sp. nov., isolated from Corinth ice sheet soil, Antarctic Fields Peninsula.</title>
        <authorList>
            <person name="Xu Q."/>
            <person name="Peng F."/>
        </authorList>
    </citation>
    <scope>NUCLEOTIDE SEQUENCE [LARGE SCALE GENOMIC DNA]</scope>
    <source>
        <strain evidence="7 8">16-35-5</strain>
    </source>
</reference>
<evidence type="ECO:0000256" key="3">
    <source>
        <dbReference type="ARBA" id="ARBA00022964"/>
    </source>
</evidence>
<dbReference type="AlphaFoldDB" id="A0A6N1X2X8"/>
<dbReference type="InterPro" id="IPR003819">
    <property type="entry name" value="TauD/TfdA-like"/>
</dbReference>
<comment type="similarity">
    <text evidence="1">Belongs to the TfdA dioxygenase family.</text>
</comment>
<dbReference type="GO" id="GO:0006790">
    <property type="term" value="P:sulfur compound metabolic process"/>
    <property type="evidence" value="ECO:0007669"/>
    <property type="project" value="TreeGrafter"/>
</dbReference>
<evidence type="ECO:0000256" key="2">
    <source>
        <dbReference type="ARBA" id="ARBA00022723"/>
    </source>
</evidence>
<evidence type="ECO:0000256" key="5">
    <source>
        <dbReference type="ARBA" id="ARBA00023004"/>
    </source>
</evidence>
<dbReference type="RefSeq" id="WP_175504487.1">
    <property type="nucleotide sequence ID" value="NZ_CP054840.1"/>
</dbReference>
<dbReference type="PANTHER" id="PTHR30468:SF1">
    <property type="entry name" value="ALPHA-KETOGLUTARATE-DEPENDENT SULFONATE DIOXYGENASE"/>
    <property type="match status" value="1"/>
</dbReference>
<dbReference type="Proteomes" id="UP000509579">
    <property type="component" value="Chromosome"/>
</dbReference>
<gene>
    <name evidence="7" type="ORF">HUK68_12695</name>
</gene>
<dbReference type="InterPro" id="IPR051323">
    <property type="entry name" value="AtsK-like"/>
</dbReference>
<dbReference type="InterPro" id="IPR042098">
    <property type="entry name" value="TauD-like_sf"/>
</dbReference>
<accession>A0A6N1X2X8</accession>
<evidence type="ECO:0000256" key="1">
    <source>
        <dbReference type="ARBA" id="ARBA00005896"/>
    </source>
</evidence>
<keyword evidence="3 7" id="KW-0223">Dioxygenase</keyword>
<dbReference type="Gene3D" id="3.60.130.10">
    <property type="entry name" value="Clavaminate synthase-like"/>
    <property type="match status" value="1"/>
</dbReference>
<dbReference type="PANTHER" id="PTHR30468">
    <property type="entry name" value="ALPHA-KETOGLUTARATE-DEPENDENT SULFONATE DIOXYGENASE"/>
    <property type="match status" value="1"/>
</dbReference>
<dbReference type="GO" id="GO:0005737">
    <property type="term" value="C:cytoplasm"/>
    <property type="evidence" value="ECO:0007669"/>
    <property type="project" value="TreeGrafter"/>
</dbReference>
<dbReference type="GO" id="GO:0000908">
    <property type="term" value="F:taurine dioxygenase activity"/>
    <property type="evidence" value="ECO:0007669"/>
    <property type="project" value="TreeGrafter"/>
</dbReference>
<evidence type="ECO:0000256" key="4">
    <source>
        <dbReference type="ARBA" id="ARBA00023002"/>
    </source>
</evidence>
<dbReference type="EMBL" id="CP054840">
    <property type="protein sequence ID" value="QKV53681.1"/>
    <property type="molecule type" value="Genomic_DNA"/>
</dbReference>
<dbReference type="Pfam" id="PF02668">
    <property type="entry name" value="TauD"/>
    <property type="match status" value="1"/>
</dbReference>
<keyword evidence="2" id="KW-0479">Metal-binding</keyword>
<sequence length="291" mass="32344">MTNATTEQLRAIPLGKTIGAQIDGIDLAATLDADTVAFLKDAWERHLVLRFRGQSHLSLQGQIAFSRHFGELGKRPIPAKAMHSSVQQLPEEIAVISNVKIDAQPIGGLGDGESVWHADMTYNPKPPRAALLHAQEVPAQGGDTEFLNLYAAYEALPQGLKQTIAELECIHDASLNSAGELRLGFERVTDPRHTVGARHPLVRIHPVTGRKSLYLGRRRNACVPGLPLADSEDLLDTLWAHAVQDAFTWRQQWQAGDLVAWDNRVTLHRRDAFDPQARRLMYRTQVSDRVQ</sequence>
<keyword evidence="8" id="KW-1185">Reference proteome</keyword>